<dbReference type="PRINTS" id="PR00455">
    <property type="entry name" value="HTHTETR"/>
</dbReference>
<dbReference type="PANTHER" id="PTHR30055">
    <property type="entry name" value="HTH-TYPE TRANSCRIPTIONAL REGULATOR RUTR"/>
    <property type="match status" value="1"/>
</dbReference>
<evidence type="ECO:0000313" key="7">
    <source>
        <dbReference type="Proteomes" id="UP000600946"/>
    </source>
</evidence>
<evidence type="ECO:0000256" key="4">
    <source>
        <dbReference type="PROSITE-ProRule" id="PRU00335"/>
    </source>
</evidence>
<protein>
    <submittedName>
        <fullName evidence="6">TetR family transcriptional regulator</fullName>
    </submittedName>
</protein>
<dbReference type="Gene3D" id="1.10.357.10">
    <property type="entry name" value="Tetracycline Repressor, domain 2"/>
    <property type="match status" value="1"/>
</dbReference>
<dbReference type="RefSeq" id="WP_161255821.1">
    <property type="nucleotide sequence ID" value="NZ_BMUU01000009.1"/>
</dbReference>
<dbReference type="InterPro" id="IPR001647">
    <property type="entry name" value="HTH_TetR"/>
</dbReference>
<dbReference type="PANTHER" id="PTHR30055:SF234">
    <property type="entry name" value="HTH-TYPE TRANSCRIPTIONAL REGULATOR BETI"/>
    <property type="match status" value="1"/>
</dbReference>
<dbReference type="Pfam" id="PF00440">
    <property type="entry name" value="TetR_N"/>
    <property type="match status" value="1"/>
</dbReference>
<feature type="DNA-binding region" description="H-T-H motif" evidence="4">
    <location>
        <begin position="36"/>
        <end position="55"/>
    </location>
</feature>
<accession>A0ABQ3AIR1</accession>
<dbReference type="PROSITE" id="PS50977">
    <property type="entry name" value="HTH_TETR_2"/>
    <property type="match status" value="1"/>
</dbReference>
<dbReference type="Gene3D" id="1.10.10.60">
    <property type="entry name" value="Homeodomain-like"/>
    <property type="match status" value="1"/>
</dbReference>
<keyword evidence="2 4" id="KW-0238">DNA-binding</keyword>
<keyword evidence="1" id="KW-0805">Transcription regulation</keyword>
<reference evidence="7" key="1">
    <citation type="journal article" date="2019" name="Int. J. Syst. Evol. Microbiol.">
        <title>The Global Catalogue of Microorganisms (GCM) 10K type strain sequencing project: providing services to taxonomists for standard genome sequencing and annotation.</title>
        <authorList>
            <consortium name="The Broad Institute Genomics Platform"/>
            <consortium name="The Broad Institute Genome Sequencing Center for Infectious Disease"/>
            <person name="Wu L."/>
            <person name="Ma J."/>
        </authorList>
    </citation>
    <scope>NUCLEOTIDE SEQUENCE [LARGE SCALE GENOMIC DNA]</scope>
    <source>
        <strain evidence="7">JCM 4594</strain>
    </source>
</reference>
<name>A0ABQ3AIR1_9ACTN</name>
<evidence type="ECO:0000259" key="5">
    <source>
        <dbReference type="PROSITE" id="PS50977"/>
    </source>
</evidence>
<dbReference type="Proteomes" id="UP000600946">
    <property type="component" value="Unassembled WGS sequence"/>
</dbReference>
<dbReference type="InterPro" id="IPR009057">
    <property type="entry name" value="Homeodomain-like_sf"/>
</dbReference>
<dbReference type="EMBL" id="BMUU01000009">
    <property type="protein sequence ID" value="GGY49838.1"/>
    <property type="molecule type" value="Genomic_DNA"/>
</dbReference>
<sequence>MTAGEGLRERKKRETGMRIWRTALDLFTERGFDHVSVAEIAAAADVSKMTVFNYFGTKEDLVTAPMMNHVGDVVRAVRERADGESAVAAVRRQFLAMVEVRDPSIGLNDDPRSLQARQLIQNTPVLLQRAALAFGEAERELAELLAAEGGDAMLAAVAAAQLTGARNALINEHHRRILAGESAKWVATDAAERAERAFAQVETGLGSYPGPKRAPK</sequence>
<evidence type="ECO:0000256" key="3">
    <source>
        <dbReference type="ARBA" id="ARBA00023163"/>
    </source>
</evidence>
<dbReference type="GeneID" id="96292932"/>
<evidence type="ECO:0000256" key="1">
    <source>
        <dbReference type="ARBA" id="ARBA00023015"/>
    </source>
</evidence>
<dbReference type="SUPFAM" id="SSF46689">
    <property type="entry name" value="Homeodomain-like"/>
    <property type="match status" value="1"/>
</dbReference>
<dbReference type="InterPro" id="IPR050109">
    <property type="entry name" value="HTH-type_TetR-like_transc_reg"/>
</dbReference>
<organism evidence="6 7">
    <name type="scientific">Streptomyces xanthochromogenes</name>
    <dbReference type="NCBI Taxonomy" id="67384"/>
    <lineage>
        <taxon>Bacteria</taxon>
        <taxon>Bacillati</taxon>
        <taxon>Actinomycetota</taxon>
        <taxon>Actinomycetes</taxon>
        <taxon>Kitasatosporales</taxon>
        <taxon>Streptomycetaceae</taxon>
        <taxon>Streptomyces</taxon>
    </lineage>
</organism>
<keyword evidence="7" id="KW-1185">Reference proteome</keyword>
<keyword evidence="3" id="KW-0804">Transcription</keyword>
<feature type="domain" description="HTH tetR-type" evidence="5">
    <location>
        <begin position="13"/>
        <end position="73"/>
    </location>
</feature>
<gene>
    <name evidence="6" type="ORF">GCM10010326_50130</name>
</gene>
<evidence type="ECO:0000256" key="2">
    <source>
        <dbReference type="ARBA" id="ARBA00023125"/>
    </source>
</evidence>
<comment type="caution">
    <text evidence="6">The sequence shown here is derived from an EMBL/GenBank/DDBJ whole genome shotgun (WGS) entry which is preliminary data.</text>
</comment>
<evidence type="ECO:0000313" key="6">
    <source>
        <dbReference type="EMBL" id="GGY49838.1"/>
    </source>
</evidence>
<proteinExistence type="predicted"/>